<comment type="similarity">
    <text evidence="2 7">Belongs to the glycosyl hydrolase 27 family.</text>
</comment>
<dbReference type="GO" id="GO:0009311">
    <property type="term" value="P:oligosaccharide metabolic process"/>
    <property type="evidence" value="ECO:0007669"/>
    <property type="project" value="TreeGrafter"/>
</dbReference>
<evidence type="ECO:0000256" key="8">
    <source>
        <dbReference type="SAM" id="SignalP"/>
    </source>
</evidence>
<dbReference type="InterPro" id="IPR013780">
    <property type="entry name" value="Glyco_hydro_b"/>
</dbReference>
<dbReference type="InterPro" id="IPR000111">
    <property type="entry name" value="Glyco_hydro_27/36_CS"/>
</dbReference>
<dbReference type="Gene3D" id="2.60.40.1180">
    <property type="entry name" value="Golgi alpha-mannosidase II"/>
    <property type="match status" value="1"/>
</dbReference>
<dbReference type="GO" id="GO:0005737">
    <property type="term" value="C:cytoplasm"/>
    <property type="evidence" value="ECO:0007669"/>
    <property type="project" value="TreeGrafter"/>
</dbReference>
<name>A0AAD7YKI2_MYTSE</name>
<evidence type="ECO:0000313" key="11">
    <source>
        <dbReference type="Proteomes" id="UP001231518"/>
    </source>
</evidence>
<dbReference type="PANTHER" id="PTHR11452">
    <property type="entry name" value="ALPHA-GALACTOSIDASE/ALPHA-N-ACETYLGALACTOSAMINIDASE"/>
    <property type="match status" value="1"/>
</dbReference>
<dbReference type="InterPro" id="IPR002241">
    <property type="entry name" value="Glyco_hydro_27"/>
</dbReference>
<comment type="caution">
    <text evidence="10">The sequence shown here is derived from an EMBL/GenBank/DDBJ whole genome shotgun (WGS) entry which is preliminary data.</text>
</comment>
<evidence type="ECO:0000256" key="4">
    <source>
        <dbReference type="ARBA" id="ARBA00022729"/>
    </source>
</evidence>
<keyword evidence="5 7" id="KW-0378">Hydrolase</keyword>
<proteinExistence type="inferred from homology"/>
<dbReference type="AlphaFoldDB" id="A0AAD7YKI2"/>
<dbReference type="Pfam" id="PF16499">
    <property type="entry name" value="Melibiase_2"/>
    <property type="match status" value="1"/>
</dbReference>
<comment type="catalytic activity">
    <reaction evidence="1">
        <text>Hydrolysis of terminal, non-reducing alpha-D-galactose residues in alpha-D-galactosides, including galactose oligosaccharides, galactomannans and galactolipids.</text>
        <dbReference type="EC" id="3.2.1.22"/>
    </reaction>
</comment>
<evidence type="ECO:0000256" key="7">
    <source>
        <dbReference type="RuleBase" id="RU361168"/>
    </source>
</evidence>
<keyword evidence="4 8" id="KW-0732">Signal</keyword>
<dbReference type="GO" id="GO:0016139">
    <property type="term" value="P:glycoside catabolic process"/>
    <property type="evidence" value="ECO:0007669"/>
    <property type="project" value="TreeGrafter"/>
</dbReference>
<reference evidence="10" key="1">
    <citation type="submission" date="2023-03" db="EMBL/GenBank/DDBJ databases">
        <title>Chromosome-level genomes of two armyworms, Mythimna separata and Mythimna loreyi, provide insights into the biosynthesis and reception of sex pheromones.</title>
        <authorList>
            <person name="Zhao H."/>
        </authorList>
    </citation>
    <scope>NUCLEOTIDE SEQUENCE</scope>
    <source>
        <strain evidence="10">BeijingLab</strain>
        <tissue evidence="10">Pupa</tissue>
    </source>
</reference>
<evidence type="ECO:0000313" key="10">
    <source>
        <dbReference type="EMBL" id="KAJ8718025.1"/>
    </source>
</evidence>
<evidence type="ECO:0000256" key="1">
    <source>
        <dbReference type="ARBA" id="ARBA00001255"/>
    </source>
</evidence>
<keyword evidence="6 7" id="KW-0326">Glycosidase</keyword>
<dbReference type="PROSITE" id="PS00512">
    <property type="entry name" value="ALPHA_GALACTOSIDASE"/>
    <property type="match status" value="1"/>
</dbReference>
<gene>
    <name evidence="10" type="ORF">PYW07_005955</name>
</gene>
<protein>
    <recommendedName>
        <fullName evidence="3 7">Alpha-galactosidase</fullName>
        <ecNumber evidence="7">3.2.1.-</ecNumber>
    </recommendedName>
</protein>
<dbReference type="Pfam" id="PF17801">
    <property type="entry name" value="Melibiase_C"/>
    <property type="match status" value="1"/>
</dbReference>
<comment type="subunit">
    <text evidence="7">Homodimer.</text>
</comment>
<dbReference type="SUPFAM" id="SSF51445">
    <property type="entry name" value="(Trans)glycosidases"/>
    <property type="match status" value="1"/>
</dbReference>
<dbReference type="SUPFAM" id="SSF51011">
    <property type="entry name" value="Glycosyl hydrolase domain"/>
    <property type="match status" value="1"/>
</dbReference>
<dbReference type="InterPro" id="IPR017853">
    <property type="entry name" value="GH"/>
</dbReference>
<evidence type="ECO:0000256" key="6">
    <source>
        <dbReference type="ARBA" id="ARBA00023295"/>
    </source>
</evidence>
<evidence type="ECO:0000256" key="5">
    <source>
        <dbReference type="ARBA" id="ARBA00022801"/>
    </source>
</evidence>
<dbReference type="InterPro" id="IPR041233">
    <property type="entry name" value="Melibiase_C"/>
</dbReference>
<keyword evidence="7" id="KW-1015">Disulfide bond</keyword>
<dbReference type="EMBL" id="JARGEI010000016">
    <property type="protein sequence ID" value="KAJ8718025.1"/>
    <property type="molecule type" value="Genomic_DNA"/>
</dbReference>
<dbReference type="Proteomes" id="UP001231518">
    <property type="component" value="Chromosome 18"/>
</dbReference>
<evidence type="ECO:0000259" key="9">
    <source>
        <dbReference type="Pfam" id="PF17801"/>
    </source>
</evidence>
<evidence type="ECO:0000256" key="3">
    <source>
        <dbReference type="ARBA" id="ARBA00012755"/>
    </source>
</evidence>
<dbReference type="Gene3D" id="3.20.20.70">
    <property type="entry name" value="Aldolase class I"/>
    <property type="match status" value="1"/>
</dbReference>
<dbReference type="FunFam" id="3.20.20.70:FF:000197">
    <property type="entry name" value="Alpha-galactosidase"/>
    <property type="match status" value="1"/>
</dbReference>
<accession>A0AAD7YKI2</accession>
<dbReference type="CDD" id="cd14792">
    <property type="entry name" value="GH27"/>
    <property type="match status" value="1"/>
</dbReference>
<dbReference type="PANTHER" id="PTHR11452:SF66">
    <property type="entry name" value="ALPHA-GALACTOSIDASE"/>
    <property type="match status" value="1"/>
</dbReference>
<feature type="domain" description="Alpha galactosidase C-terminal" evidence="9">
    <location>
        <begin position="334"/>
        <end position="410"/>
    </location>
</feature>
<dbReference type="EC" id="3.2.1.-" evidence="7"/>
<keyword evidence="11" id="KW-1185">Reference proteome</keyword>
<dbReference type="GO" id="GO:0004557">
    <property type="term" value="F:alpha-galactosidase activity"/>
    <property type="evidence" value="ECO:0007669"/>
    <property type="project" value="UniProtKB-EC"/>
</dbReference>
<dbReference type="PRINTS" id="PR00740">
    <property type="entry name" value="GLHYDRLASE27"/>
</dbReference>
<feature type="signal peptide" evidence="8">
    <location>
        <begin position="1"/>
        <end position="19"/>
    </location>
</feature>
<dbReference type="InterPro" id="IPR013785">
    <property type="entry name" value="Aldolase_TIM"/>
</dbReference>
<feature type="chain" id="PRO_5042262041" description="Alpha-galactosidase" evidence="8">
    <location>
        <begin position="20"/>
        <end position="419"/>
    </location>
</feature>
<organism evidence="10 11">
    <name type="scientific">Mythimna separata</name>
    <name type="common">Oriental armyworm</name>
    <name type="synonym">Pseudaletia separata</name>
    <dbReference type="NCBI Taxonomy" id="271217"/>
    <lineage>
        <taxon>Eukaryota</taxon>
        <taxon>Metazoa</taxon>
        <taxon>Ecdysozoa</taxon>
        <taxon>Arthropoda</taxon>
        <taxon>Hexapoda</taxon>
        <taxon>Insecta</taxon>
        <taxon>Pterygota</taxon>
        <taxon>Neoptera</taxon>
        <taxon>Endopterygota</taxon>
        <taxon>Lepidoptera</taxon>
        <taxon>Glossata</taxon>
        <taxon>Ditrysia</taxon>
        <taxon>Noctuoidea</taxon>
        <taxon>Noctuidae</taxon>
        <taxon>Noctuinae</taxon>
        <taxon>Hadenini</taxon>
        <taxon>Mythimna</taxon>
    </lineage>
</organism>
<sequence length="419" mass="46830">MLISLLCVFVCGLLSPILALDNGLALTPPMGWLSWLRFGCTIDCDAKPKECISENLIKRTADLMVSEGYRDAGYQYITIDDCWLEKTRDADGRLVADRRRFPNGMKALSDYVHSKGLQFGMYEDYGSKTCEGYPGIKGNELFDADSLASWGTDYLKLDGCFADVHGMGSPSSGYPAFGRLLNATGRPILYGCSWPMFQEVNGVHPNYSAVAESCNIWRNWVDIRNSWSSVLSVMNWIGDHQDRLAPFAGPGHWNDPDMLVVGNSGLTVDQAQVQMAVWAILAAPLMMSVDLAEITPEFKQILLNRAVIAVNQDPLGRQGLRVWRSEITSRHPHQEIWHRELSDGAHALAFVNGLTHSVTVTYTHEEMKLPQLDYDIQDLYNVGTGSNQSLKPNQTLTLRINPTGVKFYKFTLLRRNDNA</sequence>
<evidence type="ECO:0000256" key="2">
    <source>
        <dbReference type="ARBA" id="ARBA00009743"/>
    </source>
</evidence>